<feature type="transmembrane region" description="Helical" evidence="1">
    <location>
        <begin position="368"/>
        <end position="385"/>
    </location>
</feature>
<dbReference type="AlphaFoldDB" id="A0AB39HNU7"/>
<feature type="transmembrane region" description="Helical" evidence="1">
    <location>
        <begin position="93"/>
        <end position="117"/>
    </location>
</feature>
<feature type="transmembrane region" description="Helical" evidence="1">
    <location>
        <begin position="123"/>
        <end position="140"/>
    </location>
</feature>
<evidence type="ECO:0000313" key="3">
    <source>
        <dbReference type="EMBL" id="XDK33864.1"/>
    </source>
</evidence>
<feature type="transmembrane region" description="Helical" evidence="1">
    <location>
        <begin position="69"/>
        <end position="86"/>
    </location>
</feature>
<evidence type="ECO:0000259" key="2">
    <source>
        <dbReference type="Pfam" id="PF09925"/>
    </source>
</evidence>
<feature type="transmembrane region" description="Helical" evidence="1">
    <location>
        <begin position="38"/>
        <end position="57"/>
    </location>
</feature>
<dbReference type="RefSeq" id="WP_368654542.1">
    <property type="nucleotide sequence ID" value="NZ_CP162599.1"/>
</dbReference>
<keyword evidence="1" id="KW-0472">Membrane</keyword>
<feature type="transmembrane region" description="Helical" evidence="1">
    <location>
        <begin position="240"/>
        <end position="259"/>
    </location>
</feature>
<organism evidence="3">
    <name type="scientific">Ornithinibacillus sp. 4-3</name>
    <dbReference type="NCBI Taxonomy" id="3231488"/>
    <lineage>
        <taxon>Bacteria</taxon>
        <taxon>Bacillati</taxon>
        <taxon>Bacillota</taxon>
        <taxon>Bacilli</taxon>
        <taxon>Bacillales</taxon>
        <taxon>Bacillaceae</taxon>
        <taxon>Ornithinibacillus</taxon>
    </lineage>
</organism>
<gene>
    <name evidence="3" type="ORF">AB4Y30_05785</name>
</gene>
<feature type="transmembrane region" description="Helical" evidence="1">
    <location>
        <begin position="192"/>
        <end position="209"/>
    </location>
</feature>
<sequence>MDKGKLKREGQKWVDDEIITKAQLEQILDRYQKRDPNFLLVLFAVLLTGLGFLTFIFSDWAQVPHFSRVLIVLVVTIGLYVLGDFLHRKRSILLGISFISLGYIVFGAGMFLILNIYQVQVWSVWPFIIWSIIGLILYFIYEHKLLYALGLTVITVGQIYSEMNFSDFNWILFLVFLIGFAHFTYHHANRLFGYLFALSFVLQMLMLILSYSKDYYWLIIYILILYIVSQYIPKQPLKEAFYYTSLLSIFILGMAQAFMLQDDFYLGRLQFETIFFIVWGILFVLSLLSKIMQKRQLEIIDLILFLPIYYLPFPSMFALIILFVFSICWLIIGYQQDNNSQIQTGTIAFLLSTFTVYIQYAWDTMNKSLFFFVGGILLFLISFIFQRQRKKLLESGGTKK</sequence>
<feature type="transmembrane region" description="Helical" evidence="1">
    <location>
        <begin position="145"/>
        <end position="161"/>
    </location>
</feature>
<keyword evidence="1" id="KW-0812">Transmembrane</keyword>
<feature type="domain" description="DUF2157" evidence="2">
    <location>
        <begin position="11"/>
        <end position="146"/>
    </location>
</feature>
<dbReference type="Pfam" id="PF09925">
    <property type="entry name" value="DUF2157"/>
    <property type="match status" value="1"/>
</dbReference>
<feature type="transmembrane region" description="Helical" evidence="1">
    <location>
        <begin position="346"/>
        <end position="362"/>
    </location>
</feature>
<feature type="transmembrane region" description="Helical" evidence="1">
    <location>
        <begin position="215"/>
        <end position="233"/>
    </location>
</feature>
<dbReference type="InterPro" id="IPR018677">
    <property type="entry name" value="DUF2157"/>
</dbReference>
<feature type="transmembrane region" description="Helical" evidence="1">
    <location>
        <begin position="265"/>
        <end position="288"/>
    </location>
</feature>
<name>A0AB39HNU7_9BACI</name>
<proteinExistence type="predicted"/>
<protein>
    <submittedName>
        <fullName evidence="3">DUF2157 domain-containing protein</fullName>
    </submittedName>
</protein>
<feature type="transmembrane region" description="Helical" evidence="1">
    <location>
        <begin position="167"/>
        <end position="185"/>
    </location>
</feature>
<dbReference type="EMBL" id="CP162599">
    <property type="protein sequence ID" value="XDK33864.1"/>
    <property type="molecule type" value="Genomic_DNA"/>
</dbReference>
<keyword evidence="1" id="KW-1133">Transmembrane helix</keyword>
<evidence type="ECO:0000256" key="1">
    <source>
        <dbReference type="SAM" id="Phobius"/>
    </source>
</evidence>
<reference evidence="3" key="1">
    <citation type="submission" date="2024-07" db="EMBL/GenBank/DDBJ databases">
        <title>Halotolerant mesophilic bacterium Ornithinibacillus sp. 4-3, sp. nov., isolated from soil.</title>
        <authorList>
            <person name="Sidarenka A.V."/>
            <person name="Guliayeva D.E."/>
            <person name="Leanovich S.I."/>
            <person name="Hileuskaya K.S."/>
            <person name="Akhremchuk A.E."/>
            <person name="Sikolenko M.A."/>
            <person name="Valentovich L.N."/>
        </authorList>
    </citation>
    <scope>NUCLEOTIDE SEQUENCE</scope>
    <source>
        <strain evidence="3">4-3</strain>
    </source>
</reference>
<accession>A0AB39HNU7</accession>